<keyword evidence="4" id="KW-1185">Reference proteome</keyword>
<evidence type="ECO:0000313" key="3">
    <source>
        <dbReference type="EMBL" id="GMN88907.1"/>
    </source>
</evidence>
<feature type="domain" description="HTH merR-type" evidence="2">
    <location>
        <begin position="1"/>
        <end position="70"/>
    </location>
</feature>
<accession>A0ABQ6PDW1</accession>
<dbReference type="PROSITE" id="PS50937">
    <property type="entry name" value="HTH_MERR_2"/>
    <property type="match status" value="1"/>
</dbReference>
<evidence type="ECO:0000313" key="4">
    <source>
        <dbReference type="Proteomes" id="UP001628164"/>
    </source>
</evidence>
<dbReference type="SUPFAM" id="SSF46955">
    <property type="entry name" value="Putative DNA-binding domain"/>
    <property type="match status" value="1"/>
</dbReference>
<dbReference type="InterPro" id="IPR009061">
    <property type="entry name" value="DNA-bd_dom_put_sf"/>
</dbReference>
<keyword evidence="1" id="KW-0238">DNA-binding</keyword>
<evidence type="ECO:0000256" key="1">
    <source>
        <dbReference type="ARBA" id="ARBA00023125"/>
    </source>
</evidence>
<proteinExistence type="predicted"/>
<dbReference type="RefSeq" id="WP_407876789.1">
    <property type="nucleotide sequence ID" value="NZ_BTHG01000001.1"/>
</dbReference>
<comment type="caution">
    <text evidence="3">The sequence shown here is derived from an EMBL/GenBank/DDBJ whole genome shotgun (WGS) entry which is preliminary data.</text>
</comment>
<protein>
    <submittedName>
        <fullName evidence="3">MerR family transcriptional regulator</fullName>
    </submittedName>
</protein>
<dbReference type="InterPro" id="IPR000551">
    <property type="entry name" value="MerR-type_HTH_dom"/>
</dbReference>
<dbReference type="EMBL" id="BTHG01000001">
    <property type="protein sequence ID" value="GMN88907.1"/>
    <property type="molecule type" value="Genomic_DNA"/>
</dbReference>
<gene>
    <name evidence="3" type="ORF">fsci_03930</name>
</gene>
<dbReference type="Proteomes" id="UP001628164">
    <property type="component" value="Unassembled WGS sequence"/>
</dbReference>
<sequence length="307" mass="36439">MQWYTKEISKLTNVSVKTLHHYDSLGLLVPVRNLNGYRIYTEKDLLKLQNIIVLKTFGFNLRQIKQILDKKLDIKESFLLQLNTLKKQKDQLEKLIIILSKFIERDDLKPFDISKVFNMIKESNMSEVYENSLEEVLNDLEKQQYNQLKQEKKITEEVFNKRWKTLCEEISLNLEKDPYSEYGIKMGERIHAAVYNLYGRRYAGLKHTVWNKGFMTGKLGSNIVTEKVINWIDKAMQAYFTTRLRSIFIGLENKQDSLVAEQFGQLLDEMFGNEDGLKLKFFEQMFNHKEVPEKTKKWVKQNQKIFL</sequence>
<evidence type="ECO:0000259" key="2">
    <source>
        <dbReference type="PROSITE" id="PS50937"/>
    </source>
</evidence>
<dbReference type="InterPro" id="IPR047057">
    <property type="entry name" value="MerR_fam"/>
</dbReference>
<dbReference type="PANTHER" id="PTHR30204:SF90">
    <property type="entry name" value="HTH-TYPE TRANSCRIPTIONAL ACTIVATOR MTA"/>
    <property type="match status" value="1"/>
</dbReference>
<dbReference type="CDD" id="cd01106">
    <property type="entry name" value="HTH_TipAL-Mta"/>
    <property type="match status" value="1"/>
</dbReference>
<name>A0ABQ6PDW1_9GAMM</name>
<organism evidence="3 4">
    <name type="scientific">Francisella sciaenopsi</name>
    <dbReference type="NCBI Taxonomy" id="3055034"/>
    <lineage>
        <taxon>Bacteria</taxon>
        <taxon>Pseudomonadati</taxon>
        <taxon>Pseudomonadota</taxon>
        <taxon>Gammaproteobacteria</taxon>
        <taxon>Thiotrichales</taxon>
        <taxon>Francisellaceae</taxon>
        <taxon>Francisella</taxon>
    </lineage>
</organism>
<dbReference type="SMART" id="SM00422">
    <property type="entry name" value="HTH_MERR"/>
    <property type="match status" value="1"/>
</dbReference>
<reference evidence="3 4" key="1">
    <citation type="journal article" date="2024" name="Dis. Aquat. Organ.">
        <title>Francisella sciaenopsi sp. nov. isolated from diseased red drum Sciaenops ocellatus in Florida, USA.</title>
        <authorList>
            <person name="Kawahara M."/>
            <person name="Cody T.T."/>
            <person name="Yanong R.P.E."/>
            <person name="Henderson E."/>
            <person name="Yazdi Z."/>
            <person name="Soto E."/>
        </authorList>
    </citation>
    <scope>NUCLEOTIDE SEQUENCE [LARGE SCALE GENOMIC DNA]</scope>
    <source>
        <strain evidence="3 4">R22-20-7</strain>
    </source>
</reference>
<dbReference type="Pfam" id="PF13411">
    <property type="entry name" value="MerR_1"/>
    <property type="match status" value="1"/>
</dbReference>
<dbReference type="Gene3D" id="1.10.1660.10">
    <property type="match status" value="1"/>
</dbReference>
<dbReference type="PANTHER" id="PTHR30204">
    <property type="entry name" value="REDOX-CYCLING DRUG-SENSING TRANSCRIPTIONAL ACTIVATOR SOXR"/>
    <property type="match status" value="1"/>
</dbReference>